<gene>
    <name evidence="3" type="ORF">ON006_13345</name>
</gene>
<feature type="domain" description="Lantibiotic dehydratase N-terminal" evidence="1">
    <location>
        <begin position="48"/>
        <end position="693"/>
    </location>
</feature>
<dbReference type="Proteomes" id="UP001164653">
    <property type="component" value="Chromosome"/>
</dbReference>
<dbReference type="InterPro" id="IPR023809">
    <property type="entry name" value="Thiopep_bacteriocin_synth_dom"/>
</dbReference>
<dbReference type="RefSeq" id="WP_244820289.1">
    <property type="nucleotide sequence ID" value="NZ_CP112998.1"/>
</dbReference>
<name>A0A9E8NIJ3_9BACT</name>
<dbReference type="InterPro" id="IPR006827">
    <property type="entry name" value="Lant_deHydtase_N"/>
</dbReference>
<keyword evidence="4" id="KW-1185">Reference proteome</keyword>
<evidence type="ECO:0000259" key="1">
    <source>
        <dbReference type="Pfam" id="PF04738"/>
    </source>
</evidence>
<dbReference type="Pfam" id="PF04738">
    <property type="entry name" value="Lant_dehydr_N"/>
    <property type="match status" value="1"/>
</dbReference>
<evidence type="ECO:0000259" key="2">
    <source>
        <dbReference type="Pfam" id="PF14028"/>
    </source>
</evidence>
<reference evidence="3" key="1">
    <citation type="submission" date="2022-11" db="EMBL/GenBank/DDBJ databases">
        <title>Dyadobacter pollutisoli sp. nov., isolated from plastic dumped soil.</title>
        <authorList>
            <person name="Kim J.M."/>
            <person name="Kim K.R."/>
            <person name="Lee J.K."/>
            <person name="Hao L."/>
            <person name="Jeon C.O."/>
        </authorList>
    </citation>
    <scope>NUCLEOTIDE SEQUENCE</scope>
    <source>
        <strain evidence="3">U1</strain>
    </source>
</reference>
<dbReference type="NCBIfam" id="TIGR03891">
    <property type="entry name" value="thiopep_ocin"/>
    <property type="match status" value="1"/>
</dbReference>
<protein>
    <submittedName>
        <fullName evidence="3">Lantibiotic dehydratase</fullName>
    </submittedName>
</protein>
<proteinExistence type="predicted"/>
<dbReference type="AlphaFoldDB" id="A0A9E8NIJ3"/>
<evidence type="ECO:0000313" key="3">
    <source>
        <dbReference type="EMBL" id="WAC14922.1"/>
    </source>
</evidence>
<sequence length="1044" mass="121113">MTGIDFKDRFLLRKPLLSIDQLMSSQNLVQEKGHMYLIPFMRETFSAPLFQEAIYTASTDLYHELIKWLKLPESQTDNDIKLATSLYKYYTRMCMRSTPYGLFSGCSMGSFHTLENTSFRVNNENIRKRSRLDMNYLAEIAIFIAQDDEIKPYLVYKPNSSMYKLGENLRLVEYRLKNKKRTYSSCRVKKNYLLDLVVERAAGGAFISELAACLDNDLDLSTATQFINNLIDGQILVSDLEPTLTGKSFFNYLLERLAKIPTAGKYLSFLNEINNTLENEERSVAHYIDLHSKIIKSFPNTSGKDLIQTDLFFDETNLKIGSKIKETLSIQISELLKVNFKAKNEDLETFITNFSSRYEGEEIPLAIALDNESGIGYGISSRRISNHMPLLNNLSLPERKKIQSMDWTDRNKIIYQKVQYAKKNKESVIFISDNDIQSLIDKDNITLNFPPSMQAFGSLLTNSNGSIGENNFLFDLTVLGGKSSNNILARFGLDSQNIFDELSGTCRYEEESTEKIIAEIVHLPQSRIGNILMRPHTFKYEIPYLGQSSVSEEFQIPINDLMVSVSGDRVVLRSKKLNKEILPSLTNAHNFAKGLPVYKFLCDLQFQQLSQPFSWTSSIDQEEIYIPRIQYKNIILRKSQWNLKKEYFNVSVDTFNVFKKLKDEYNIPRFVLLSQGDNQLLIDTDSENTLAVLKTYLSKGDIKLVEFLQTPENCILKDDLGNRYCNEIIFSLLIRKEKPALPGIQKSPVAVTKRKYTIGSEWLYVKIYAGTKTADKILTSLIRPLCKELIENETIDKWFFLRYADPEDHIRIRFHSKKENFWPEILMRLNQALQVSIENREVHKFQVDTYNQEIERYGADTMEMSESLFFNDSLAAVNFLNLIEGEEGEKYRWLFAIRSIDMLFSDFSLDLKERHTVMELMSQNYFKEFSGNDKLKHNLNQKYRENRQSIENILDPKKDQPVVKHAARYFETRSGMNRAILDKLHLTLAKKERLLYSHIHMTSIRLLIAEPRMQELVIYHYLSKYYESLLARAKSVKGYIAELV</sequence>
<accession>A0A9E8NIJ3</accession>
<dbReference type="KEGG" id="dpf:ON006_13345"/>
<organism evidence="3 4">
    <name type="scientific">Dyadobacter pollutisoli</name>
    <dbReference type="NCBI Taxonomy" id="2910158"/>
    <lineage>
        <taxon>Bacteria</taxon>
        <taxon>Pseudomonadati</taxon>
        <taxon>Bacteroidota</taxon>
        <taxon>Cytophagia</taxon>
        <taxon>Cytophagales</taxon>
        <taxon>Spirosomataceae</taxon>
        <taxon>Dyadobacter</taxon>
    </lineage>
</organism>
<feature type="domain" description="Thiopeptide-type bacteriocin biosynthesis" evidence="2">
    <location>
        <begin position="762"/>
        <end position="1026"/>
    </location>
</feature>
<dbReference type="Pfam" id="PF14028">
    <property type="entry name" value="Lant_dehydr_C"/>
    <property type="match status" value="1"/>
</dbReference>
<dbReference type="EMBL" id="CP112998">
    <property type="protein sequence ID" value="WAC14922.1"/>
    <property type="molecule type" value="Genomic_DNA"/>
</dbReference>
<evidence type="ECO:0000313" key="4">
    <source>
        <dbReference type="Proteomes" id="UP001164653"/>
    </source>
</evidence>